<proteinExistence type="predicted"/>
<dbReference type="SUPFAM" id="SSF55681">
    <property type="entry name" value="Class II aaRS and biotin synthetases"/>
    <property type="match status" value="1"/>
</dbReference>
<dbReference type="Pfam" id="PF02237">
    <property type="entry name" value="BPL_C"/>
    <property type="match status" value="1"/>
</dbReference>
<keyword evidence="2" id="KW-0547">Nucleotide-binding</keyword>
<accession>A0A0D6DYZ9</accession>
<gene>
    <name evidence="7" type="ORF">LACPI_1813</name>
</gene>
<dbReference type="Gene3D" id="2.30.30.100">
    <property type="match status" value="1"/>
</dbReference>
<name>A0A0D6DYZ9_9LACT</name>
<dbReference type="SUPFAM" id="SSF50037">
    <property type="entry name" value="C-terminal domain of transcriptional repressors"/>
    <property type="match status" value="1"/>
</dbReference>
<dbReference type="Pfam" id="PF03099">
    <property type="entry name" value="BPL_LplA_LipB"/>
    <property type="match status" value="1"/>
</dbReference>
<reference evidence="8" key="1">
    <citation type="submission" date="2015-01" db="EMBL/GenBank/DDBJ databases">
        <authorList>
            <person name="Andreevskaya M."/>
        </authorList>
    </citation>
    <scope>NUCLEOTIDE SEQUENCE [LARGE SCALE GENOMIC DNA]</scope>
    <source>
        <strain evidence="8">MKFS47</strain>
    </source>
</reference>
<dbReference type="GO" id="GO:0005737">
    <property type="term" value="C:cytoplasm"/>
    <property type="evidence" value="ECO:0007669"/>
    <property type="project" value="TreeGrafter"/>
</dbReference>
<dbReference type="InterPro" id="IPR008988">
    <property type="entry name" value="Transcriptional_repressor_C"/>
</dbReference>
<evidence type="ECO:0000259" key="6">
    <source>
        <dbReference type="PROSITE" id="PS51733"/>
    </source>
</evidence>
<dbReference type="RefSeq" id="WP_047916039.1">
    <property type="nucleotide sequence ID" value="NZ_LN774769.1"/>
</dbReference>
<dbReference type="GO" id="GO:0004077">
    <property type="term" value="F:biotin--[biotin carboxyl-carrier protein] ligase activity"/>
    <property type="evidence" value="ECO:0007669"/>
    <property type="project" value="UniProtKB-EC"/>
</dbReference>
<dbReference type="InterPro" id="IPR004143">
    <property type="entry name" value="BPL_LPL_catalytic"/>
</dbReference>
<keyword evidence="1 7" id="KW-0436">Ligase</keyword>
<dbReference type="InterPro" id="IPR045864">
    <property type="entry name" value="aa-tRNA-synth_II/BPL/LPL"/>
</dbReference>
<dbReference type="AlphaFoldDB" id="A0A0D6DYZ9"/>
<dbReference type="Proteomes" id="UP000033166">
    <property type="component" value="Chromosome I"/>
</dbReference>
<evidence type="ECO:0000313" key="8">
    <source>
        <dbReference type="Proteomes" id="UP000033166"/>
    </source>
</evidence>
<dbReference type="KEGG" id="lpk:LACPI_1813"/>
<dbReference type="HOGENOM" id="CLU_051096_0_1_9"/>
<dbReference type="GO" id="GO:0005524">
    <property type="term" value="F:ATP binding"/>
    <property type="evidence" value="ECO:0007669"/>
    <property type="project" value="UniProtKB-KW"/>
</dbReference>
<dbReference type="PANTHER" id="PTHR12835:SF5">
    <property type="entry name" value="BIOTIN--PROTEIN LIGASE"/>
    <property type="match status" value="1"/>
</dbReference>
<feature type="domain" description="BPL/LPL catalytic" evidence="6">
    <location>
        <begin position="6"/>
        <end position="181"/>
    </location>
</feature>
<evidence type="ECO:0000256" key="5">
    <source>
        <dbReference type="ARBA" id="ARBA00024227"/>
    </source>
</evidence>
<dbReference type="Gene3D" id="3.30.930.10">
    <property type="entry name" value="Bira Bifunctional Protein, Domain 2"/>
    <property type="match status" value="1"/>
</dbReference>
<dbReference type="EMBL" id="LN774769">
    <property type="protein sequence ID" value="CEN29013.1"/>
    <property type="molecule type" value="Genomic_DNA"/>
</dbReference>
<dbReference type="GO" id="GO:0009249">
    <property type="term" value="P:protein lipoylation"/>
    <property type="evidence" value="ECO:0007669"/>
    <property type="project" value="UniProtKB-ARBA"/>
</dbReference>
<evidence type="ECO:0000256" key="3">
    <source>
        <dbReference type="ARBA" id="ARBA00022840"/>
    </source>
</evidence>
<dbReference type="EC" id="6.3.4.15" evidence="5"/>
<evidence type="ECO:0000313" key="7">
    <source>
        <dbReference type="EMBL" id="CEN29013.1"/>
    </source>
</evidence>
<dbReference type="PROSITE" id="PS51733">
    <property type="entry name" value="BPL_LPL_CATALYTIC"/>
    <property type="match status" value="1"/>
</dbReference>
<evidence type="ECO:0000256" key="4">
    <source>
        <dbReference type="ARBA" id="ARBA00023267"/>
    </source>
</evidence>
<keyword evidence="4" id="KW-0092">Biotin</keyword>
<dbReference type="InterPro" id="IPR004408">
    <property type="entry name" value="Biotin_CoA_COase_ligase"/>
</dbReference>
<dbReference type="CDD" id="cd16442">
    <property type="entry name" value="BPL"/>
    <property type="match status" value="1"/>
</dbReference>
<protein>
    <recommendedName>
        <fullName evidence="5">biotin--[biotin carboxyl-carrier protein] ligase</fullName>
        <ecNumber evidence="5">6.3.4.15</ecNumber>
    </recommendedName>
</protein>
<evidence type="ECO:0000256" key="1">
    <source>
        <dbReference type="ARBA" id="ARBA00022598"/>
    </source>
</evidence>
<evidence type="ECO:0000256" key="2">
    <source>
        <dbReference type="ARBA" id="ARBA00022741"/>
    </source>
</evidence>
<dbReference type="GO" id="GO:0016740">
    <property type="term" value="F:transferase activity"/>
    <property type="evidence" value="ECO:0007669"/>
    <property type="project" value="UniProtKB-ARBA"/>
</dbReference>
<dbReference type="NCBIfam" id="TIGR00121">
    <property type="entry name" value="birA_ligase"/>
    <property type="match status" value="1"/>
</dbReference>
<sequence length="241" mass="26707">MIDINNILEKNPWLVTASAVESSASTQLDAKNDLVDKKLFIADMQTNARGRFGRHYLASKGNGIYMSLVLNVSEEVKNYTILTAAAIVTAIEKLTNKKPQIKWVNDIYLDNKKIAGVLVEYLMSSQQIVIGIGLNFNSFDLPIDLREKASSLFSDGAPTITRSDLIAEIWTQFDKLRSDDAFFNIYHAHSFILGKTIEFEENGQLISGTATDLTETGELIVNTGGLIKVLSSGEISLKKWL</sequence>
<keyword evidence="3" id="KW-0067">ATP-binding</keyword>
<organism evidence="7 8">
    <name type="scientific">Pseudolactococcus piscium MKFS47</name>
    <dbReference type="NCBI Taxonomy" id="297352"/>
    <lineage>
        <taxon>Bacteria</taxon>
        <taxon>Bacillati</taxon>
        <taxon>Bacillota</taxon>
        <taxon>Bacilli</taxon>
        <taxon>Lactobacillales</taxon>
        <taxon>Streptococcaceae</taxon>
        <taxon>Pseudolactococcus</taxon>
    </lineage>
</organism>
<dbReference type="STRING" id="1364.LP2241_50174"/>
<dbReference type="PANTHER" id="PTHR12835">
    <property type="entry name" value="BIOTIN PROTEIN LIGASE"/>
    <property type="match status" value="1"/>
</dbReference>
<dbReference type="InterPro" id="IPR003142">
    <property type="entry name" value="BPL_C"/>
</dbReference>